<feature type="non-terminal residue" evidence="1">
    <location>
        <position position="257"/>
    </location>
</feature>
<dbReference type="AlphaFoldDB" id="X0W509"/>
<name>X0W509_9ZZZZ</name>
<sequence>NFAYYESNFYLWCETGRIDKFDDDLVGTTITGDAASLEAPPNGAGKNQYSIAVNDNGIFVYADVLPSKADWYQPIISEKLLNISVAFESAAAPSFPDGSAAEISDTTLIISKDFYNAGINDTWKFRFWWGNGADDNDRNHGSTVASDAKGAALPASSVYTRDLRKDIDNTDLPSTTYYYSTRRYDMEYYVGGISTLTNYAPTITGVGGFSGSQEFSVLPSYTGEWLVKAGEDFIISDSLAGNNGSYSTKWVTYEYIE</sequence>
<comment type="caution">
    <text evidence="1">The sequence shown here is derived from an EMBL/GenBank/DDBJ whole genome shotgun (WGS) entry which is preliminary data.</text>
</comment>
<organism evidence="1">
    <name type="scientific">marine sediment metagenome</name>
    <dbReference type="NCBI Taxonomy" id="412755"/>
    <lineage>
        <taxon>unclassified sequences</taxon>
        <taxon>metagenomes</taxon>
        <taxon>ecological metagenomes</taxon>
    </lineage>
</organism>
<gene>
    <name evidence="1" type="ORF">S01H1_56428</name>
</gene>
<proteinExistence type="predicted"/>
<accession>X0W509</accession>
<dbReference type="EMBL" id="BARS01036744">
    <property type="protein sequence ID" value="GAG18392.1"/>
    <property type="molecule type" value="Genomic_DNA"/>
</dbReference>
<evidence type="ECO:0000313" key="1">
    <source>
        <dbReference type="EMBL" id="GAG18392.1"/>
    </source>
</evidence>
<protein>
    <submittedName>
        <fullName evidence="1">Uncharacterized protein</fullName>
    </submittedName>
</protein>
<reference evidence="1" key="1">
    <citation type="journal article" date="2014" name="Front. Microbiol.">
        <title>High frequency of phylogenetically diverse reductive dehalogenase-homologous genes in deep subseafloor sedimentary metagenomes.</title>
        <authorList>
            <person name="Kawai M."/>
            <person name="Futagami T."/>
            <person name="Toyoda A."/>
            <person name="Takaki Y."/>
            <person name="Nishi S."/>
            <person name="Hori S."/>
            <person name="Arai W."/>
            <person name="Tsubouchi T."/>
            <person name="Morono Y."/>
            <person name="Uchiyama I."/>
            <person name="Ito T."/>
            <person name="Fujiyama A."/>
            <person name="Inagaki F."/>
            <person name="Takami H."/>
        </authorList>
    </citation>
    <scope>NUCLEOTIDE SEQUENCE</scope>
    <source>
        <strain evidence="1">Expedition CK06-06</strain>
    </source>
</reference>
<feature type="non-terminal residue" evidence="1">
    <location>
        <position position="1"/>
    </location>
</feature>